<protein>
    <submittedName>
        <fullName evidence="1">Mlr5875 protein</fullName>
    </submittedName>
</protein>
<accession>Q98AS4</accession>
<dbReference type="HOGENOM" id="CLU_1804649_0_0_5"/>
<dbReference type="Proteomes" id="UP000000552">
    <property type="component" value="Chromosome"/>
</dbReference>
<dbReference type="EMBL" id="BA000012">
    <property type="protein sequence ID" value="BAB52248.1"/>
    <property type="molecule type" value="Genomic_DNA"/>
</dbReference>
<dbReference type="RefSeq" id="WP_010913581.1">
    <property type="nucleotide sequence ID" value="NC_002678.2"/>
</dbReference>
<evidence type="ECO:0000313" key="1">
    <source>
        <dbReference type="EMBL" id="BAB52248.1"/>
    </source>
</evidence>
<organism evidence="1 2">
    <name type="scientific">Mesorhizobium japonicum (strain LMG 29417 / CECT 9101 / MAFF 303099)</name>
    <name type="common">Mesorhizobium loti (strain MAFF 303099)</name>
    <dbReference type="NCBI Taxonomy" id="266835"/>
    <lineage>
        <taxon>Bacteria</taxon>
        <taxon>Pseudomonadati</taxon>
        <taxon>Pseudomonadota</taxon>
        <taxon>Alphaproteobacteria</taxon>
        <taxon>Hyphomicrobiales</taxon>
        <taxon>Phyllobacteriaceae</taxon>
        <taxon>Mesorhizobium</taxon>
    </lineage>
</organism>
<sequence length="143" mass="16168">MSDIALNAMKEDDMSGQRQFRFYPKRALPAECNIDRRDWRHRHNRPAPANGHRSICRYGSTRMCLLLPSRRRLRRPASTSAANRSFACRAADILAEMIDPEPLWSKSFIPVRRSKLENAGSPTISLVGSLDDQDAMVRGLVSG</sequence>
<dbReference type="KEGG" id="mlo:mlr5875"/>
<gene>
    <name evidence="1" type="ordered locus">mlr5875</name>
</gene>
<reference evidence="1 2" key="1">
    <citation type="journal article" date="2000" name="DNA Res.">
        <title>Complete genome structure of the nitrogen-fixing symbiotic bacterium Mesorhizobium loti.</title>
        <authorList>
            <person name="Kaneko T."/>
            <person name="Nakamura Y."/>
            <person name="Sato S."/>
            <person name="Asamizu E."/>
            <person name="Kato T."/>
            <person name="Sasamoto S."/>
            <person name="Watanabe A."/>
            <person name="Idesawa K."/>
            <person name="Ishikawa A."/>
            <person name="Kawashima K."/>
            <person name="Kimura T."/>
            <person name="Kishida Y."/>
            <person name="Kiyokawa C."/>
            <person name="Kohara M."/>
            <person name="Matsumoto M."/>
            <person name="Matsuno A."/>
            <person name="Mochizuki Y."/>
            <person name="Nakayama S."/>
            <person name="Nakazaki N."/>
            <person name="Shimpo S."/>
            <person name="Sugimoto M."/>
            <person name="Takeuchi C."/>
            <person name="Yamada M."/>
            <person name="Tabata S."/>
        </authorList>
    </citation>
    <scope>NUCLEOTIDE SEQUENCE [LARGE SCALE GENOMIC DNA]</scope>
    <source>
        <strain evidence="2">LMG 29417 / CECT 9101 / MAFF 303099</strain>
    </source>
</reference>
<name>Q98AS4_RHILO</name>
<proteinExistence type="predicted"/>
<evidence type="ECO:0000313" key="2">
    <source>
        <dbReference type="Proteomes" id="UP000000552"/>
    </source>
</evidence>
<dbReference type="AlphaFoldDB" id="Q98AS4"/>